<sequence>MTLDVGEAYRIRIETIGDDHFSWLRQRKYAGWVIIMDEHTKQYCFPLINNYLAGEQVVTVTVAQGERHKHLETCRDLWEELFRAGAGRRWCCLNLGGGVIGDMGGFVASTFKRGMDFVQIPTTLLSQVDASVGGKLGIDFFGVKNSIGLFADPVAVWIDPRFLSTLPDREIRSGFAEVVKHALIADAAEWERLQAATQLDHVDWASLIGRSVDIKRRIVLDDPLERGARKALNFGHTIGHAVESYLLEGEDRLLHGEAIAVGMICESWLSHRAGRLSAHDLDTIVNYLIRLYGHPEIPEAGFPAMIGLMRQDKKNDADEINFTFLDSPGRHVVNETATPEVIQESLRYYNRIRIQP</sequence>
<keyword evidence="6" id="KW-0547">Nucleotide-binding</keyword>
<dbReference type="InterPro" id="IPR030960">
    <property type="entry name" value="DHQS/DOIS_N"/>
</dbReference>
<dbReference type="PANTHER" id="PTHR43622">
    <property type="entry name" value="3-DEHYDROQUINATE SYNTHASE"/>
    <property type="match status" value="1"/>
</dbReference>
<comment type="cofactor">
    <cofactor evidence="1">
        <name>NAD(+)</name>
        <dbReference type="ChEBI" id="CHEBI:57540"/>
    </cofactor>
</comment>
<dbReference type="NCBIfam" id="TIGR01357">
    <property type="entry name" value="aroB"/>
    <property type="match status" value="1"/>
</dbReference>
<evidence type="ECO:0000256" key="10">
    <source>
        <dbReference type="ARBA" id="ARBA00023285"/>
    </source>
</evidence>
<evidence type="ECO:0000256" key="11">
    <source>
        <dbReference type="NCBIfam" id="TIGR01357"/>
    </source>
</evidence>
<organism evidence="14 15">
    <name type="scientific">Neolewinella xylanilytica</name>
    <dbReference type="NCBI Taxonomy" id="1514080"/>
    <lineage>
        <taxon>Bacteria</taxon>
        <taxon>Pseudomonadati</taxon>
        <taxon>Bacteroidota</taxon>
        <taxon>Saprospiria</taxon>
        <taxon>Saprospirales</taxon>
        <taxon>Lewinellaceae</taxon>
        <taxon>Neolewinella</taxon>
    </lineage>
</organism>
<dbReference type="GO" id="GO:0005737">
    <property type="term" value="C:cytoplasm"/>
    <property type="evidence" value="ECO:0007669"/>
    <property type="project" value="InterPro"/>
</dbReference>
<dbReference type="OrthoDB" id="9806583at2"/>
<dbReference type="EC" id="4.2.3.4" evidence="11"/>
<dbReference type="SUPFAM" id="SSF56796">
    <property type="entry name" value="Dehydroquinate synthase-like"/>
    <property type="match status" value="1"/>
</dbReference>
<evidence type="ECO:0000256" key="5">
    <source>
        <dbReference type="ARBA" id="ARBA00022723"/>
    </source>
</evidence>
<dbReference type="GO" id="GO:0009423">
    <property type="term" value="P:chorismate biosynthetic process"/>
    <property type="evidence" value="ECO:0007669"/>
    <property type="project" value="UniProtKB-UniRule"/>
</dbReference>
<dbReference type="Pfam" id="PF24621">
    <property type="entry name" value="DHQS_C"/>
    <property type="match status" value="1"/>
</dbReference>
<dbReference type="Proteomes" id="UP000237662">
    <property type="component" value="Unassembled WGS sequence"/>
</dbReference>
<keyword evidence="15" id="KW-1185">Reference proteome</keyword>
<dbReference type="InterPro" id="IPR050071">
    <property type="entry name" value="Dehydroquinate_synthase"/>
</dbReference>
<evidence type="ECO:0000256" key="6">
    <source>
        <dbReference type="ARBA" id="ARBA00022741"/>
    </source>
</evidence>
<dbReference type="GO" id="GO:0009073">
    <property type="term" value="P:aromatic amino acid family biosynthetic process"/>
    <property type="evidence" value="ECO:0007669"/>
    <property type="project" value="InterPro"/>
</dbReference>
<feature type="domain" description="3-dehydroquinate synthase C-terminal" evidence="13">
    <location>
        <begin position="174"/>
        <end position="315"/>
    </location>
</feature>
<dbReference type="FunFam" id="3.40.50.1970:FF:000007">
    <property type="entry name" value="Pentafunctional AROM polypeptide"/>
    <property type="match status" value="1"/>
</dbReference>
<dbReference type="GO" id="GO:0003856">
    <property type="term" value="F:3-dehydroquinate synthase activity"/>
    <property type="evidence" value="ECO:0007669"/>
    <property type="project" value="UniProtKB-UniRule"/>
</dbReference>
<comment type="function">
    <text evidence="4">Catalyzes the conversion of 3-deoxy-D-arabino-heptulosonate 7-phosphate (DAHP) to dehydroquinate (DHQ).</text>
</comment>
<comment type="cofactor">
    <cofactor evidence="3">
        <name>Zn(2+)</name>
        <dbReference type="ChEBI" id="CHEBI:29105"/>
    </cofactor>
</comment>
<dbReference type="CDD" id="cd08195">
    <property type="entry name" value="DHQS"/>
    <property type="match status" value="1"/>
</dbReference>
<dbReference type="PIRSF" id="PIRSF001455">
    <property type="entry name" value="DHQ_synth"/>
    <property type="match status" value="1"/>
</dbReference>
<dbReference type="Gene3D" id="1.20.1090.10">
    <property type="entry name" value="Dehydroquinate synthase-like - alpha domain"/>
    <property type="match status" value="1"/>
</dbReference>
<feature type="domain" description="3-dehydroquinate synthase N-terminal" evidence="12">
    <location>
        <begin position="60"/>
        <end position="172"/>
    </location>
</feature>
<dbReference type="Pfam" id="PF01761">
    <property type="entry name" value="DHQ_synthase"/>
    <property type="match status" value="1"/>
</dbReference>
<keyword evidence="9" id="KW-0456">Lyase</keyword>
<reference evidence="14 15" key="1">
    <citation type="submission" date="2018-02" db="EMBL/GenBank/DDBJ databases">
        <title>Genomic Encyclopedia of Archaeal and Bacterial Type Strains, Phase II (KMG-II): from individual species to whole genera.</title>
        <authorList>
            <person name="Goeker M."/>
        </authorList>
    </citation>
    <scope>NUCLEOTIDE SEQUENCE [LARGE SCALE GENOMIC DNA]</scope>
    <source>
        <strain evidence="14 15">DSM 29526</strain>
    </source>
</reference>
<protein>
    <recommendedName>
        <fullName evidence="11">3-dehydroquinate synthase</fullName>
        <ecNumber evidence="11">4.2.3.4</ecNumber>
    </recommendedName>
</protein>
<evidence type="ECO:0000313" key="15">
    <source>
        <dbReference type="Proteomes" id="UP000237662"/>
    </source>
</evidence>
<evidence type="ECO:0000256" key="9">
    <source>
        <dbReference type="ARBA" id="ARBA00023239"/>
    </source>
</evidence>
<evidence type="ECO:0000259" key="13">
    <source>
        <dbReference type="Pfam" id="PF24621"/>
    </source>
</evidence>
<accession>A0A2S6I0N8</accession>
<comment type="cofactor">
    <cofactor evidence="2">
        <name>Co(2+)</name>
        <dbReference type="ChEBI" id="CHEBI:48828"/>
    </cofactor>
</comment>
<dbReference type="RefSeq" id="WP_104421721.1">
    <property type="nucleotide sequence ID" value="NZ_PTJC01000008.1"/>
</dbReference>
<dbReference type="InterPro" id="IPR056179">
    <property type="entry name" value="DHQS_C"/>
</dbReference>
<keyword evidence="5" id="KW-0479">Metal-binding</keyword>
<dbReference type="InterPro" id="IPR030963">
    <property type="entry name" value="DHQ_synth_fam"/>
</dbReference>
<comment type="caution">
    <text evidence="14">The sequence shown here is derived from an EMBL/GenBank/DDBJ whole genome shotgun (WGS) entry which is preliminary data.</text>
</comment>
<keyword evidence="10" id="KW-0170">Cobalt</keyword>
<evidence type="ECO:0000259" key="12">
    <source>
        <dbReference type="Pfam" id="PF01761"/>
    </source>
</evidence>
<dbReference type="Gene3D" id="3.40.50.1970">
    <property type="match status" value="1"/>
</dbReference>
<dbReference type="EMBL" id="PTJC01000008">
    <property type="protein sequence ID" value="PPK84399.1"/>
    <property type="molecule type" value="Genomic_DNA"/>
</dbReference>
<name>A0A2S6I0N8_9BACT</name>
<gene>
    <name evidence="14" type="ORF">CLV84_4169</name>
</gene>
<keyword evidence="8" id="KW-0520">NAD</keyword>
<evidence type="ECO:0000256" key="3">
    <source>
        <dbReference type="ARBA" id="ARBA00001947"/>
    </source>
</evidence>
<evidence type="ECO:0000256" key="2">
    <source>
        <dbReference type="ARBA" id="ARBA00001941"/>
    </source>
</evidence>
<dbReference type="GO" id="GO:0046872">
    <property type="term" value="F:metal ion binding"/>
    <property type="evidence" value="ECO:0007669"/>
    <property type="project" value="UniProtKB-KW"/>
</dbReference>
<keyword evidence="7" id="KW-0862">Zinc</keyword>
<dbReference type="GO" id="GO:0000166">
    <property type="term" value="F:nucleotide binding"/>
    <property type="evidence" value="ECO:0007669"/>
    <property type="project" value="UniProtKB-KW"/>
</dbReference>
<dbReference type="PANTHER" id="PTHR43622:SF1">
    <property type="entry name" value="3-DEHYDROQUINATE SYNTHASE"/>
    <property type="match status" value="1"/>
</dbReference>
<evidence type="ECO:0000256" key="1">
    <source>
        <dbReference type="ARBA" id="ARBA00001911"/>
    </source>
</evidence>
<evidence type="ECO:0000313" key="14">
    <source>
        <dbReference type="EMBL" id="PPK84399.1"/>
    </source>
</evidence>
<dbReference type="AlphaFoldDB" id="A0A2S6I0N8"/>
<proteinExistence type="predicted"/>
<evidence type="ECO:0000256" key="7">
    <source>
        <dbReference type="ARBA" id="ARBA00022833"/>
    </source>
</evidence>
<evidence type="ECO:0000256" key="8">
    <source>
        <dbReference type="ARBA" id="ARBA00023027"/>
    </source>
</evidence>
<dbReference type="InterPro" id="IPR016037">
    <property type="entry name" value="DHQ_synth_AroB"/>
</dbReference>
<evidence type="ECO:0000256" key="4">
    <source>
        <dbReference type="ARBA" id="ARBA00003485"/>
    </source>
</evidence>